<organism evidence="2 3">
    <name type="scientific">Xanthomonas graminis pv. poae</name>
    <dbReference type="NCBI Taxonomy" id="227946"/>
    <lineage>
        <taxon>Bacteria</taxon>
        <taxon>Pseudomonadati</taxon>
        <taxon>Pseudomonadota</taxon>
        <taxon>Gammaproteobacteria</taxon>
        <taxon>Lysobacterales</taxon>
        <taxon>Lysobacteraceae</taxon>
        <taxon>Xanthomonas</taxon>
        <taxon>Xanthomonas translucens group</taxon>
        <taxon>Xanthomonas graminis</taxon>
    </lineage>
</organism>
<reference evidence="2 3" key="1">
    <citation type="submission" date="2015-07" db="EMBL/GenBank/DDBJ databases">
        <authorList>
            <person name="Noorani M."/>
        </authorList>
    </citation>
    <scope>NUCLEOTIDE SEQUENCE [LARGE SCALE GENOMIC DNA]</scope>
    <source>
        <strain evidence="2">LMG728</strain>
    </source>
</reference>
<dbReference type="RefSeq" id="WP_053841294.1">
    <property type="nucleotide sequence ID" value="NZ_CP076250.1"/>
</dbReference>
<evidence type="ECO:0000313" key="3">
    <source>
        <dbReference type="Proteomes" id="UP000041247"/>
    </source>
</evidence>
<dbReference type="AlphaFoldDB" id="A0A0K2ZWP2"/>
<gene>
    <name evidence="2" type="ORF">XTPLMG728_2438</name>
</gene>
<proteinExistence type="predicted"/>
<feature type="region of interest" description="Disordered" evidence="1">
    <location>
        <begin position="46"/>
        <end position="84"/>
    </location>
</feature>
<evidence type="ECO:0000313" key="2">
    <source>
        <dbReference type="EMBL" id="CTP90068.1"/>
    </source>
</evidence>
<evidence type="ECO:0000256" key="1">
    <source>
        <dbReference type="SAM" id="MobiDB-lite"/>
    </source>
</evidence>
<dbReference type="EMBL" id="CXOK01000076">
    <property type="protein sequence ID" value="CTP90068.1"/>
    <property type="molecule type" value="Genomic_DNA"/>
</dbReference>
<feature type="region of interest" description="Disordered" evidence="1">
    <location>
        <begin position="134"/>
        <end position="171"/>
    </location>
</feature>
<dbReference type="Proteomes" id="UP000041247">
    <property type="component" value="Unassembled WGS sequence"/>
</dbReference>
<accession>A0A0K2ZWP2</accession>
<feature type="compositionally biased region" description="Basic and acidic residues" evidence="1">
    <location>
        <begin position="56"/>
        <end position="82"/>
    </location>
</feature>
<sequence>MKLEEMPTNELLALHNRIADKPAGPKTFATRTKLVARIEQIAADKNIDLASFGQPEKPKAAERRAEPKAEATETPEATEKKPRGLGVGALARAILMDPAGFPHALVAEMVNAQIEGAAATPKSVRWYANDMRKKGVEVPPRQKQHPADMDEEQSADALSTVRVVEPAPSDG</sequence>
<protein>
    <submittedName>
        <fullName evidence="2">Uncharacterized protein</fullName>
    </submittedName>
</protein>
<name>A0A0K2ZWP2_9XANT</name>